<feature type="domain" description="RH1" evidence="7">
    <location>
        <begin position="15"/>
        <end position="103"/>
    </location>
</feature>
<evidence type="ECO:0000256" key="1">
    <source>
        <dbReference type="ARBA" id="ARBA00004496"/>
    </source>
</evidence>
<evidence type="ECO:0000256" key="3">
    <source>
        <dbReference type="ARBA" id="ARBA00022490"/>
    </source>
</evidence>
<feature type="coiled-coil region" evidence="5">
    <location>
        <begin position="349"/>
        <end position="414"/>
    </location>
</feature>
<evidence type="ECO:0000256" key="6">
    <source>
        <dbReference type="SAM" id="MobiDB-lite"/>
    </source>
</evidence>
<dbReference type="Gene3D" id="1.20.5.1000">
    <property type="entry name" value="arf6 gtpase in complex with a specific effector, jip4"/>
    <property type="match status" value="1"/>
</dbReference>
<dbReference type="Pfam" id="PF09744">
    <property type="entry name" value="RH1"/>
    <property type="match status" value="1"/>
</dbReference>
<dbReference type="GO" id="GO:0005737">
    <property type="term" value="C:cytoplasm"/>
    <property type="evidence" value="ECO:0007669"/>
    <property type="project" value="UniProtKB-SubCell"/>
</dbReference>
<dbReference type="SUPFAM" id="SSF75011">
    <property type="entry name" value="3-carboxy-cis,cis-mucoante lactonizing enzyme"/>
    <property type="match status" value="1"/>
</dbReference>
<dbReference type="PROSITE" id="PS51776">
    <property type="entry name" value="RH1"/>
    <property type="match status" value="1"/>
</dbReference>
<dbReference type="GO" id="GO:0019894">
    <property type="term" value="F:kinesin binding"/>
    <property type="evidence" value="ECO:0007669"/>
    <property type="project" value="TreeGrafter"/>
</dbReference>
<feature type="coiled-coil region" evidence="5">
    <location>
        <begin position="69"/>
        <end position="110"/>
    </location>
</feature>
<dbReference type="GO" id="GO:0030159">
    <property type="term" value="F:signaling receptor complex adaptor activity"/>
    <property type="evidence" value="ECO:0007669"/>
    <property type="project" value="TreeGrafter"/>
</dbReference>
<evidence type="ECO:0000259" key="7">
    <source>
        <dbReference type="PROSITE" id="PS51776"/>
    </source>
</evidence>
<protein>
    <submittedName>
        <fullName evidence="10">JNK-interacting protein 3</fullName>
    </submittedName>
</protein>
<feature type="region of interest" description="Disordered" evidence="6">
    <location>
        <begin position="272"/>
        <end position="319"/>
    </location>
</feature>
<dbReference type="InterPro" id="IPR039911">
    <property type="entry name" value="JIP3/JIP4"/>
</dbReference>
<keyword evidence="3" id="KW-0963">Cytoplasm</keyword>
<dbReference type="InterPro" id="IPR034743">
    <property type="entry name" value="RH1"/>
</dbReference>
<dbReference type="WBParaSite" id="MhA1_Contig117.frz3.fgene1">
    <property type="protein sequence ID" value="MhA1_Contig117.frz3.fgene1"/>
    <property type="gene ID" value="MhA1_Contig117.frz3.fgene1"/>
</dbReference>
<keyword evidence="9" id="KW-1185">Reference proteome</keyword>
<feature type="compositionally biased region" description="Acidic residues" evidence="6">
    <location>
        <begin position="292"/>
        <end position="301"/>
    </location>
</feature>
<dbReference type="GO" id="GO:0005078">
    <property type="term" value="F:MAP-kinase scaffold activity"/>
    <property type="evidence" value="ECO:0007669"/>
    <property type="project" value="InterPro"/>
</dbReference>
<dbReference type="FunFam" id="1.20.5.1000:FF:000001">
    <property type="entry name" value="C-Jun-amino-terminal kinase-interacting protein 3 isoform X2"/>
    <property type="match status" value="1"/>
</dbReference>
<feature type="compositionally biased region" description="Basic and acidic residues" evidence="6">
    <location>
        <begin position="509"/>
        <end position="518"/>
    </location>
</feature>
<dbReference type="Pfam" id="PF16471">
    <property type="entry name" value="JIP_LZII"/>
    <property type="match status" value="1"/>
</dbReference>
<dbReference type="Proteomes" id="UP000095281">
    <property type="component" value="Unplaced"/>
</dbReference>
<name>A0A1I8B060_MELHA</name>
<dbReference type="Gene3D" id="1.20.58.1770">
    <property type="match status" value="1"/>
</dbReference>
<dbReference type="PROSITE" id="PS51777">
    <property type="entry name" value="RH2"/>
    <property type="match status" value="1"/>
</dbReference>
<reference evidence="10" key="1">
    <citation type="submission" date="2016-11" db="UniProtKB">
        <authorList>
            <consortium name="WormBaseParasite"/>
        </authorList>
    </citation>
    <scope>IDENTIFICATION</scope>
</reference>
<comment type="similarity">
    <text evidence="2">Belongs to the JIP scaffold family.</text>
</comment>
<dbReference type="AlphaFoldDB" id="A0A1I8B060"/>
<feature type="region of interest" description="Disordered" evidence="6">
    <location>
        <begin position="482"/>
        <end position="518"/>
    </location>
</feature>
<sequence>MQSSTSSNELIYGGANSAYGSEEASHVMSDKVQAIASAVYKEFESMIQKFGQESVKDLMPLVVNVLENLDSAFLEKDELLVDNEMLKEENEQLLNQYERERQMRKSQDQKYLEVEESLLEQNRELENKVGSMASIVRMLELKTKNACDHASRLEEREADQKMEYDKLHERYNELLRTHIDHVERTKFLMGTEMFDMANSLPVASKNNKNSMAMSAIDSNVRGISDIISAVHMSQSTHVDLNLASHINSNERDWHEEFGGLQTAAEILATPREEKPANSPLPSVVESPAEVANAEDVEEDEEQKVTEREQNEDSDGISLGADLTVNDTFIGMGREVENLIRENTELLETKNALNIVKNDLIARLDQLSSEHAVYREEARSLELVKIKLIDRIRGLEDELKELKEAKNQAETPEEDKAQGRRFTRLEMARVLMERNQYKENFFELQEAVKFTELQRARRTTSSNQNKSIIWSFFSNLLGDSTSTNPMGQNVKKSQAKKNIPSSPLTQRKARSGDKEDKTQDKFNAERRQHYHAVSQHMKQEDFPTAYGWSIPSTKAAAQNLSIPVPVNCRPLIENASPSLKICCAASCSLHGGLSNGEYIVGDPILGCDPYLFLKNNFQRSNLNENGGRKSIGEIKKSNGSEFSLLESSSLVWICSSSEMVKPFVTILDVNCPNSILEGFNINEIGARIFCIASVSGIHYSDIRITEEGLNSDSELCTRGGYFEKNKALIESIMDFELFGSVEFVKLQLSKGGEEFPTFICEGQQKMNSPSKRRRDSSINESLQLNDSSIVNVEGLATRSSLLRQKTALHRNLAIPLQEDNNNSEGDEFNGKIIQEKKFGEEQKIENELSEQENKLGECQDPSPSPLDKLSLHIRNTLKRYEALPDEDILTLPLMWIGTESEYIYIYSSVKDWRKCLRCIKMPDAVLSILHSNGRVFVALANGCIAIFHRDMKGRWSDIGFHLMQIGPSDASVCYLHQVYGKIWAACKNCIIVFDPVTLRIDNIFPAHPRKDSKIRQFAHYGSGVWVSIRLDSTIRLFHAETHQHLQDLDVESFITKMLGPNKLDLVLLRITSLSILDKRIWIGIGSGIIVSIPFGCEENSNNKSTSDKAKGPGQVIRVMNTTENEGDKTSIIPFCEISNAQLSFHGHKDPVRFLVPVLAEGFSDLTYNSEQTKAYMVSGGDGYIDFRLGDDTSEENKSSSQNNNSNVRDMSHLLMWENDCSLEWMKT</sequence>
<dbReference type="OMA" id="WEVDAEL"/>
<dbReference type="InterPro" id="IPR034744">
    <property type="entry name" value="RH2"/>
</dbReference>
<dbReference type="GO" id="GO:0008432">
    <property type="term" value="F:JUN kinase binding"/>
    <property type="evidence" value="ECO:0007669"/>
    <property type="project" value="TreeGrafter"/>
</dbReference>
<dbReference type="Pfam" id="PF19056">
    <property type="entry name" value="WD40_2"/>
    <property type="match status" value="1"/>
</dbReference>
<dbReference type="PANTHER" id="PTHR13886">
    <property type="entry name" value="JNK/SAPK-ASSOCIATED PROTEIN"/>
    <property type="match status" value="1"/>
</dbReference>
<keyword evidence="4 5" id="KW-0175">Coiled coil</keyword>
<evidence type="ECO:0000256" key="4">
    <source>
        <dbReference type="ARBA" id="ARBA00023054"/>
    </source>
</evidence>
<dbReference type="InterPro" id="IPR032486">
    <property type="entry name" value="JIP_LZII"/>
</dbReference>
<evidence type="ECO:0000256" key="5">
    <source>
        <dbReference type="SAM" id="Coils"/>
    </source>
</evidence>
<feature type="compositionally biased region" description="Polar residues" evidence="6">
    <location>
        <begin position="482"/>
        <end position="491"/>
    </location>
</feature>
<evidence type="ECO:0000256" key="2">
    <source>
        <dbReference type="ARBA" id="ARBA00009866"/>
    </source>
</evidence>
<dbReference type="GO" id="GO:0016192">
    <property type="term" value="P:vesicle-mediated transport"/>
    <property type="evidence" value="ECO:0007669"/>
    <property type="project" value="TreeGrafter"/>
</dbReference>
<comment type="subcellular location">
    <subcellularLocation>
        <location evidence="1">Cytoplasm</location>
    </subcellularLocation>
</comment>
<feature type="domain" description="RH2" evidence="8">
    <location>
        <begin position="418"/>
        <end position="486"/>
    </location>
</feature>
<evidence type="ECO:0000259" key="8">
    <source>
        <dbReference type="PROSITE" id="PS51777"/>
    </source>
</evidence>
<proteinExistence type="inferred from homology"/>
<evidence type="ECO:0000313" key="9">
    <source>
        <dbReference type="Proteomes" id="UP000095281"/>
    </source>
</evidence>
<dbReference type="PANTHER" id="PTHR13886:SF4">
    <property type="entry name" value="JNK-INTERACTING PROTEIN 3"/>
    <property type="match status" value="1"/>
</dbReference>
<organism evidence="9 10">
    <name type="scientific">Meloidogyne hapla</name>
    <name type="common">Root-knot nematode worm</name>
    <dbReference type="NCBI Taxonomy" id="6305"/>
    <lineage>
        <taxon>Eukaryota</taxon>
        <taxon>Metazoa</taxon>
        <taxon>Ecdysozoa</taxon>
        <taxon>Nematoda</taxon>
        <taxon>Chromadorea</taxon>
        <taxon>Rhabditida</taxon>
        <taxon>Tylenchina</taxon>
        <taxon>Tylenchomorpha</taxon>
        <taxon>Tylenchoidea</taxon>
        <taxon>Meloidogynidae</taxon>
        <taxon>Meloidogyninae</taxon>
        <taxon>Meloidogyne</taxon>
    </lineage>
</organism>
<accession>A0A1I8B060</accession>
<evidence type="ECO:0000313" key="10">
    <source>
        <dbReference type="WBParaSite" id="MhA1_Contig117.frz3.fgene1"/>
    </source>
</evidence>